<gene>
    <name evidence="1" type="ORF">CDAR_465971</name>
</gene>
<keyword evidence="2" id="KW-1185">Reference proteome</keyword>
<dbReference type="EMBL" id="BPLQ01014851">
    <property type="protein sequence ID" value="GIY83761.1"/>
    <property type="molecule type" value="Genomic_DNA"/>
</dbReference>
<sequence>FGPQWCSNSCEERSITKFNWINFPVVALARFCVRVHPEEEDKRTILTCEII</sequence>
<accession>A0AAV4WP86</accession>
<dbReference type="AlphaFoldDB" id="A0AAV4WP86"/>
<evidence type="ECO:0000313" key="2">
    <source>
        <dbReference type="Proteomes" id="UP001054837"/>
    </source>
</evidence>
<dbReference type="Proteomes" id="UP001054837">
    <property type="component" value="Unassembled WGS sequence"/>
</dbReference>
<protein>
    <submittedName>
        <fullName evidence="1">Uncharacterized protein</fullName>
    </submittedName>
</protein>
<evidence type="ECO:0000313" key="1">
    <source>
        <dbReference type="EMBL" id="GIY83761.1"/>
    </source>
</evidence>
<comment type="caution">
    <text evidence="1">The sequence shown here is derived from an EMBL/GenBank/DDBJ whole genome shotgun (WGS) entry which is preliminary data.</text>
</comment>
<name>A0AAV4WP86_9ARAC</name>
<proteinExistence type="predicted"/>
<organism evidence="1 2">
    <name type="scientific">Caerostris darwini</name>
    <dbReference type="NCBI Taxonomy" id="1538125"/>
    <lineage>
        <taxon>Eukaryota</taxon>
        <taxon>Metazoa</taxon>
        <taxon>Ecdysozoa</taxon>
        <taxon>Arthropoda</taxon>
        <taxon>Chelicerata</taxon>
        <taxon>Arachnida</taxon>
        <taxon>Araneae</taxon>
        <taxon>Araneomorphae</taxon>
        <taxon>Entelegynae</taxon>
        <taxon>Araneoidea</taxon>
        <taxon>Araneidae</taxon>
        <taxon>Caerostris</taxon>
    </lineage>
</organism>
<reference evidence="1 2" key="1">
    <citation type="submission" date="2021-06" db="EMBL/GenBank/DDBJ databases">
        <title>Caerostris darwini draft genome.</title>
        <authorList>
            <person name="Kono N."/>
            <person name="Arakawa K."/>
        </authorList>
    </citation>
    <scope>NUCLEOTIDE SEQUENCE [LARGE SCALE GENOMIC DNA]</scope>
</reference>
<feature type="non-terminal residue" evidence="1">
    <location>
        <position position="1"/>
    </location>
</feature>